<keyword evidence="7" id="KW-1185">Reference proteome</keyword>
<keyword evidence="3" id="KW-0560">Oxidoreductase</keyword>
<keyword evidence="2" id="KW-0521">NADP</keyword>
<proteinExistence type="inferred from homology"/>
<protein>
    <recommendedName>
        <fullName evidence="5">Ketoreductase domain-containing protein</fullName>
    </recommendedName>
</protein>
<dbReference type="Proteomes" id="UP001590950">
    <property type="component" value="Unassembled WGS sequence"/>
</dbReference>
<dbReference type="EMBL" id="JBEFKJ010000014">
    <property type="protein sequence ID" value="KAL2042434.1"/>
    <property type="molecule type" value="Genomic_DNA"/>
</dbReference>
<evidence type="ECO:0000259" key="5">
    <source>
        <dbReference type="SMART" id="SM00822"/>
    </source>
</evidence>
<dbReference type="InterPro" id="IPR002347">
    <property type="entry name" value="SDR_fam"/>
</dbReference>
<dbReference type="PRINTS" id="PR00080">
    <property type="entry name" value="SDRFAMILY"/>
</dbReference>
<comment type="caution">
    <text evidence="6">The sequence shown here is derived from an EMBL/GenBank/DDBJ whole genome shotgun (WGS) entry which is preliminary data.</text>
</comment>
<accession>A0ABR4A965</accession>
<dbReference type="PANTHER" id="PTHR48107:SF7">
    <property type="entry name" value="RE15974P"/>
    <property type="match status" value="1"/>
</dbReference>
<name>A0ABR4A965_9LECA</name>
<dbReference type="PROSITE" id="PS00061">
    <property type="entry name" value="ADH_SHORT"/>
    <property type="match status" value="1"/>
</dbReference>
<evidence type="ECO:0000256" key="4">
    <source>
        <dbReference type="SAM" id="MobiDB-lite"/>
    </source>
</evidence>
<dbReference type="InterPro" id="IPR057326">
    <property type="entry name" value="KR_dom"/>
</dbReference>
<evidence type="ECO:0000256" key="1">
    <source>
        <dbReference type="ARBA" id="ARBA00006484"/>
    </source>
</evidence>
<feature type="domain" description="Ketoreductase" evidence="5">
    <location>
        <begin position="64"/>
        <end position="248"/>
    </location>
</feature>
<comment type="similarity">
    <text evidence="1">Belongs to the short-chain dehydrogenases/reductases (SDR) family.</text>
</comment>
<dbReference type="PANTHER" id="PTHR48107">
    <property type="entry name" value="NADPH-DEPENDENT ALDEHYDE REDUCTASE-LIKE PROTEIN, CHLOROPLASTIC-RELATED"/>
    <property type="match status" value="1"/>
</dbReference>
<dbReference type="InterPro" id="IPR036291">
    <property type="entry name" value="NAD(P)-bd_dom_sf"/>
</dbReference>
<evidence type="ECO:0000313" key="6">
    <source>
        <dbReference type="EMBL" id="KAL2042434.1"/>
    </source>
</evidence>
<evidence type="ECO:0000256" key="2">
    <source>
        <dbReference type="ARBA" id="ARBA00022857"/>
    </source>
</evidence>
<dbReference type="Pfam" id="PF13561">
    <property type="entry name" value="adh_short_C2"/>
    <property type="match status" value="1"/>
</dbReference>
<dbReference type="PRINTS" id="PR00081">
    <property type="entry name" value="GDHRDH"/>
</dbReference>
<dbReference type="SMART" id="SM00822">
    <property type="entry name" value="PKS_KR"/>
    <property type="match status" value="1"/>
</dbReference>
<feature type="region of interest" description="Disordered" evidence="4">
    <location>
        <begin position="1"/>
        <end position="59"/>
    </location>
</feature>
<dbReference type="Gene3D" id="3.40.50.720">
    <property type="entry name" value="NAD(P)-binding Rossmann-like Domain"/>
    <property type="match status" value="1"/>
</dbReference>
<dbReference type="InterPro" id="IPR020904">
    <property type="entry name" value="Sc_DH/Rdtase_CS"/>
</dbReference>
<dbReference type="SUPFAM" id="SSF51735">
    <property type="entry name" value="NAD(P)-binding Rossmann-fold domains"/>
    <property type="match status" value="1"/>
</dbReference>
<reference evidence="6 7" key="1">
    <citation type="submission" date="2024-09" db="EMBL/GenBank/DDBJ databases">
        <title>Rethinking Asexuality: The Enigmatic Case of Functional Sexual Genes in Lepraria (Stereocaulaceae).</title>
        <authorList>
            <person name="Doellman M."/>
            <person name="Sun Y."/>
            <person name="Barcenas-Pena A."/>
            <person name="Lumbsch H.T."/>
            <person name="Grewe F."/>
        </authorList>
    </citation>
    <scope>NUCLEOTIDE SEQUENCE [LARGE SCALE GENOMIC DNA]</scope>
    <source>
        <strain evidence="6 7">Mercado 3170</strain>
    </source>
</reference>
<gene>
    <name evidence="6" type="ORF">N7G274_004926</name>
</gene>
<evidence type="ECO:0000256" key="3">
    <source>
        <dbReference type="ARBA" id="ARBA00023002"/>
    </source>
</evidence>
<evidence type="ECO:0000313" key="7">
    <source>
        <dbReference type="Proteomes" id="UP001590950"/>
    </source>
</evidence>
<sequence>MLSESLVPINSVHTSYSTSKDESSSITGQTAPRTEPPARRFQRPTGTWEMSAPPAIPTTRLDGKVALVTGSSRGMGRQNALELAQRGAHLVINYSRAPGPAEAVIAAIERLGSKAIAIKADVSKPVEIVAMFKQAVEHYGHLDIVISNSGVESFGHISEITPEEFDRVFAVNTRGQLLVAQQAFEHLSVGGRLVMLSSISAQAKGVPDHAIYSGSKGAVEAFARCLAVDFGRKKITVNAIAPGGIKTDMYEEVARKYIPNGASMSDEEVDKIAETWSPLKRTGLPEDVSRVVAFLCSEDGGWMNGQVLTIGGGAAL</sequence>
<organism evidence="6 7">
    <name type="scientific">Stereocaulon virgatum</name>
    <dbReference type="NCBI Taxonomy" id="373712"/>
    <lineage>
        <taxon>Eukaryota</taxon>
        <taxon>Fungi</taxon>
        <taxon>Dikarya</taxon>
        <taxon>Ascomycota</taxon>
        <taxon>Pezizomycotina</taxon>
        <taxon>Lecanoromycetes</taxon>
        <taxon>OSLEUM clade</taxon>
        <taxon>Lecanoromycetidae</taxon>
        <taxon>Lecanorales</taxon>
        <taxon>Lecanorineae</taxon>
        <taxon>Stereocaulaceae</taxon>
        <taxon>Stereocaulon</taxon>
    </lineage>
</organism>